<organism evidence="1 2">
    <name type="scientific">Candidatus Brevifilum fermentans</name>
    <dbReference type="NCBI Taxonomy" id="1986204"/>
    <lineage>
        <taxon>Bacteria</taxon>
        <taxon>Bacillati</taxon>
        <taxon>Chloroflexota</taxon>
        <taxon>Anaerolineae</taxon>
        <taxon>Anaerolineales</taxon>
        <taxon>Anaerolineaceae</taxon>
        <taxon>Candidatus Brevifilum</taxon>
    </lineage>
</organism>
<dbReference type="NCBIfam" id="TIGR01509">
    <property type="entry name" value="HAD-SF-IA-v3"/>
    <property type="match status" value="1"/>
</dbReference>
<evidence type="ECO:0000313" key="1">
    <source>
        <dbReference type="EMBL" id="SMX54950.1"/>
    </source>
</evidence>
<dbReference type="OrthoDB" id="9792518at2"/>
<accession>A0A1Y6KA98</accession>
<dbReference type="SFLD" id="SFLDG01135">
    <property type="entry name" value="C1.5.6:_HAD__Beta-PGM__Phospha"/>
    <property type="match status" value="1"/>
</dbReference>
<dbReference type="KEGG" id="abat:CFX1CAM_1885"/>
<dbReference type="InterPro" id="IPR023198">
    <property type="entry name" value="PGP-like_dom2"/>
</dbReference>
<dbReference type="InterPro" id="IPR041492">
    <property type="entry name" value="HAD_2"/>
</dbReference>
<dbReference type="NCBIfam" id="TIGR01549">
    <property type="entry name" value="HAD-SF-IA-v1"/>
    <property type="match status" value="1"/>
</dbReference>
<dbReference type="PANTHER" id="PTHR43434:SF1">
    <property type="entry name" value="PHOSPHOGLYCOLATE PHOSPHATASE"/>
    <property type="match status" value="1"/>
</dbReference>
<evidence type="ECO:0000313" key="2">
    <source>
        <dbReference type="Proteomes" id="UP000195514"/>
    </source>
</evidence>
<sequence length="237" mass="26933">MKQNEIILARHFDVSRVKGLLFDVDGTLSDTDDRLIHRISKYLAPIARLHKEQGAHHLARTLVMAMETPANTIYHLFDRVHLDQPLSKIYDWLSRKRNKKKSMQDRFWIIPGVKNMLDDFDGRMRMAVVSARDKDTTHQFLEHFELQQYFDVVVTAQTCNHTKPFPDPVIFAAEQIGLEPAQCVMIGDTIVDVKAGKSAGAQTIAVLCGFGSRRELERAGADLIVESTADIQELFTL</sequence>
<name>A0A1Y6KA98_9CHLR</name>
<dbReference type="Gene3D" id="1.10.150.240">
    <property type="entry name" value="Putative phosphatase, domain 2"/>
    <property type="match status" value="1"/>
</dbReference>
<dbReference type="GO" id="GO:0008967">
    <property type="term" value="F:phosphoglycolate phosphatase activity"/>
    <property type="evidence" value="ECO:0007669"/>
    <property type="project" value="TreeGrafter"/>
</dbReference>
<dbReference type="SFLD" id="SFLDG01129">
    <property type="entry name" value="C1.5:_HAD__Beta-PGM__Phosphata"/>
    <property type="match status" value="1"/>
</dbReference>
<dbReference type="Gene3D" id="3.40.50.1000">
    <property type="entry name" value="HAD superfamily/HAD-like"/>
    <property type="match status" value="1"/>
</dbReference>
<dbReference type="SUPFAM" id="SSF56784">
    <property type="entry name" value="HAD-like"/>
    <property type="match status" value="1"/>
</dbReference>
<dbReference type="InterPro" id="IPR050155">
    <property type="entry name" value="HAD-like_hydrolase_sf"/>
</dbReference>
<dbReference type="EMBL" id="LT859958">
    <property type="protein sequence ID" value="SMX54950.1"/>
    <property type="molecule type" value="Genomic_DNA"/>
</dbReference>
<keyword evidence="1" id="KW-0378">Hydrolase</keyword>
<dbReference type="RefSeq" id="WP_087862753.1">
    <property type="nucleotide sequence ID" value="NZ_LT859958.1"/>
</dbReference>
<dbReference type="Pfam" id="PF13419">
    <property type="entry name" value="HAD_2"/>
    <property type="match status" value="1"/>
</dbReference>
<dbReference type="Proteomes" id="UP000195514">
    <property type="component" value="Chromosome I"/>
</dbReference>
<dbReference type="SFLD" id="SFLDS00003">
    <property type="entry name" value="Haloacid_Dehalogenase"/>
    <property type="match status" value="1"/>
</dbReference>
<dbReference type="AlphaFoldDB" id="A0A1Y6KA98"/>
<gene>
    <name evidence="1" type="ORF">CFX1CAM_1885</name>
</gene>
<dbReference type="InterPro" id="IPR036412">
    <property type="entry name" value="HAD-like_sf"/>
</dbReference>
<dbReference type="InterPro" id="IPR023214">
    <property type="entry name" value="HAD_sf"/>
</dbReference>
<dbReference type="GO" id="GO:0006281">
    <property type="term" value="P:DNA repair"/>
    <property type="evidence" value="ECO:0007669"/>
    <property type="project" value="TreeGrafter"/>
</dbReference>
<dbReference type="InterPro" id="IPR006439">
    <property type="entry name" value="HAD-SF_hydro_IA"/>
</dbReference>
<proteinExistence type="predicted"/>
<dbReference type="PANTHER" id="PTHR43434">
    <property type="entry name" value="PHOSPHOGLYCOLATE PHOSPHATASE"/>
    <property type="match status" value="1"/>
</dbReference>
<keyword evidence="2" id="KW-1185">Reference proteome</keyword>
<reference evidence="2" key="1">
    <citation type="submission" date="2017-05" db="EMBL/GenBank/DDBJ databases">
        <authorList>
            <person name="Kirkegaard R."/>
            <person name="Mcilroy J S."/>
        </authorList>
    </citation>
    <scope>NUCLEOTIDE SEQUENCE [LARGE SCALE GENOMIC DNA]</scope>
</reference>
<protein>
    <submittedName>
        <fullName evidence="1">Putative hydrolase</fullName>
    </submittedName>
</protein>